<gene>
    <name evidence="4" type="primary">LOC120282212</name>
</gene>
<evidence type="ECO:0000259" key="1">
    <source>
        <dbReference type="Pfam" id="PF25334"/>
    </source>
</evidence>
<proteinExistence type="predicted"/>
<dbReference type="InterPro" id="IPR057518">
    <property type="entry name" value="GRDP_C"/>
</dbReference>
<dbReference type="PANTHER" id="PTHR34365">
    <property type="entry name" value="ENOLASE (DUF1399)"/>
    <property type="match status" value="1"/>
</dbReference>
<evidence type="ECO:0000313" key="3">
    <source>
        <dbReference type="Proteomes" id="UP001515500"/>
    </source>
</evidence>
<feature type="domain" description="GRPD C-terminal" evidence="2">
    <location>
        <begin position="496"/>
        <end position="625"/>
    </location>
</feature>
<name>A0AB40CXQ9_DIOCR</name>
<dbReference type="AlphaFoldDB" id="A0AB40CXQ9"/>
<dbReference type="InterPro" id="IPR009836">
    <property type="entry name" value="GRDP-like"/>
</dbReference>
<evidence type="ECO:0000259" key="2">
    <source>
        <dbReference type="Pfam" id="PF25335"/>
    </source>
</evidence>
<accession>A0AB40CXQ9</accession>
<organism evidence="3 4">
    <name type="scientific">Dioscorea cayennensis subsp. rotundata</name>
    <name type="common">White Guinea yam</name>
    <name type="synonym">Dioscorea rotundata</name>
    <dbReference type="NCBI Taxonomy" id="55577"/>
    <lineage>
        <taxon>Eukaryota</taxon>
        <taxon>Viridiplantae</taxon>
        <taxon>Streptophyta</taxon>
        <taxon>Embryophyta</taxon>
        <taxon>Tracheophyta</taxon>
        <taxon>Spermatophyta</taxon>
        <taxon>Magnoliopsida</taxon>
        <taxon>Liliopsida</taxon>
        <taxon>Dioscoreales</taxon>
        <taxon>Dioscoreaceae</taxon>
        <taxon>Dioscorea</taxon>
    </lineage>
</organism>
<dbReference type="InterPro" id="IPR057458">
    <property type="entry name" value="GRDP_C2"/>
</dbReference>
<dbReference type="Pfam" id="PF25335">
    <property type="entry name" value="GRDP_C"/>
    <property type="match status" value="1"/>
</dbReference>
<sequence>MDKNQEIEWLEAQKINISEDLVAAAKQQLEFLAAVDRRRCLYDGPVLERAIHRYKFCWLPLLAKCTESAAVDKPLVVPLDCEWIWHCHRLNPVQYKKDCAEFYGKMLDNKHAVSSLQAKGKSRDQTMDMWTKLFPEEPFDLNFTSTLSEININKDSEDGKNITYDLVSAVKRQSSFYYQVSRPSMHDDRFLVGAAARYKGFLHLIKRNQERSLKQFCVPTYDVDLMWHSHQLHPLSYCKDMVKLLGKVLEHDDTDSDRGKGKKLDTGFTETTKQWEDSYGLRYWRAGAMYKGSLPSPLPLLPDLSKHESGSKWKSRGHKKCVNLPNVMVVEVLMEIVGIRNLPSTKKGNLFVTFSKKQPDMFLDGVSNLTIFSETGQKQVAGFQCEATGHLVLALVSDSTSNLGRTAKTIGTISISLERLLDSDSKLFVDDWFELRSHSGHNDTKPIGIHVAASFTVPIPAPHVLYKAKSNFLSVNTCFFPLPGKVQQFSHWTRFIHDNGNEIISLKMRNSRKELGKDDWKDKREIIGMTKFSRKPQILAKYAENIWSFKDSGFSIDVEKKISQDGHIFEFKGDEQIKLFLGRKLEYEPKNNNKQNDQEFITVVEFSAEHPYGKALALLSLKSGPLRINEDWFALPAMLLAFILSNKFKKEGYTALVSNGESVDMGADRQVSEIKPLNYSYESELGALVTKTSTAMAVENGGGCGSVCSGNCGGCGGGGCRGMAKGSGCGGCGGGGCAGMTKSSGGGCGGSCKGMAKSSGCGGCGGGCGGGVAFLNACGDARAVGPAMVSYEVTTVGA</sequence>
<reference evidence="4" key="1">
    <citation type="submission" date="2025-08" db="UniProtKB">
        <authorList>
            <consortium name="RefSeq"/>
        </authorList>
    </citation>
    <scope>IDENTIFICATION</scope>
</reference>
<dbReference type="PANTHER" id="PTHR34365:SF7">
    <property type="entry name" value="GLYCINE-RICH DOMAIN-CONTAINING PROTEIN 1"/>
    <property type="match status" value="1"/>
</dbReference>
<dbReference type="RefSeq" id="XP_039144907.1">
    <property type="nucleotide sequence ID" value="XM_039288973.1"/>
</dbReference>
<dbReference type="GeneID" id="120282212"/>
<dbReference type="Pfam" id="PF07173">
    <property type="entry name" value="GRDP-like"/>
    <property type="match status" value="1"/>
</dbReference>
<evidence type="ECO:0000313" key="4">
    <source>
        <dbReference type="RefSeq" id="XP_039144907.1"/>
    </source>
</evidence>
<dbReference type="Proteomes" id="UP001515500">
    <property type="component" value="Chromosome 18"/>
</dbReference>
<dbReference type="Pfam" id="PF25334">
    <property type="entry name" value="C2_GRDP"/>
    <property type="match status" value="1"/>
</dbReference>
<protein>
    <submittedName>
        <fullName evidence="4">Glycine-rich domain-containing protein 2-like</fullName>
    </submittedName>
</protein>
<feature type="domain" description="GRDP C2" evidence="1">
    <location>
        <begin position="327"/>
        <end position="457"/>
    </location>
</feature>
<keyword evidence="3" id="KW-1185">Reference proteome</keyword>